<evidence type="ECO:0000256" key="1">
    <source>
        <dbReference type="SAM" id="Coils"/>
    </source>
</evidence>
<keyword evidence="1" id="KW-0175">Coiled coil</keyword>
<reference evidence="2 3" key="1">
    <citation type="submission" date="2014-02" db="EMBL/GenBank/DDBJ databases">
        <title>Genome sequence of Paenibacillus darwinianus reveals adaptive mechanisms for survival in Antarctic soils.</title>
        <authorList>
            <person name="Dsouza M."/>
            <person name="Taylor M.W."/>
            <person name="Turner S.J."/>
            <person name="Aislabie J."/>
        </authorList>
    </citation>
    <scope>NUCLEOTIDE SEQUENCE [LARGE SCALE GENOMIC DNA]</scope>
    <source>
        <strain evidence="2 3">CE1</strain>
    </source>
</reference>
<evidence type="ECO:0000313" key="2">
    <source>
        <dbReference type="EMBL" id="EXX85249.1"/>
    </source>
</evidence>
<dbReference type="OrthoDB" id="10018807at2"/>
<dbReference type="AlphaFoldDB" id="A0A9W5RYP9"/>
<protein>
    <submittedName>
        <fullName evidence="2">Uncharacterized protein</fullName>
    </submittedName>
</protein>
<organism evidence="2 3">
    <name type="scientific">Paenibacillus darwinianus</name>
    <dbReference type="NCBI Taxonomy" id="1380763"/>
    <lineage>
        <taxon>Bacteria</taxon>
        <taxon>Bacillati</taxon>
        <taxon>Bacillota</taxon>
        <taxon>Bacilli</taxon>
        <taxon>Bacillales</taxon>
        <taxon>Paenibacillaceae</taxon>
        <taxon>Paenibacillus</taxon>
    </lineage>
</organism>
<proteinExistence type="predicted"/>
<gene>
    <name evidence="2" type="ORF">BG53_09085</name>
</gene>
<feature type="coiled-coil region" evidence="1">
    <location>
        <begin position="131"/>
        <end position="158"/>
    </location>
</feature>
<dbReference type="Proteomes" id="UP000053750">
    <property type="component" value="Unassembled WGS sequence"/>
</dbReference>
<dbReference type="RefSeq" id="WP_036586393.1">
    <property type="nucleotide sequence ID" value="NZ_KK082197.1"/>
</dbReference>
<evidence type="ECO:0000313" key="3">
    <source>
        <dbReference type="Proteomes" id="UP000053750"/>
    </source>
</evidence>
<dbReference type="EMBL" id="JFHU01000235">
    <property type="protein sequence ID" value="EXX85249.1"/>
    <property type="molecule type" value="Genomic_DNA"/>
</dbReference>
<feature type="coiled-coil region" evidence="1">
    <location>
        <begin position="11"/>
        <end position="38"/>
    </location>
</feature>
<accession>A0A9W5RYP9</accession>
<name>A0A9W5RYP9_9BACL</name>
<keyword evidence="3" id="KW-1185">Reference proteome</keyword>
<comment type="caution">
    <text evidence="2">The sequence shown here is derived from an EMBL/GenBank/DDBJ whole genome shotgun (WGS) entry which is preliminary data.</text>
</comment>
<sequence length="249" mass="27711">MKIELFEQMKANLAANAAKRQEEDRQRAEAAATVAAAQKHNDEVMERALAMPDEAPDDAVNAEVSKAYGALIIAKKRQELLLQRLNDSSAPATNAAQFSLQAVMGEIRNQIQDGRLLAEMQPSLDELGAIRAQYLDKLAEVLNARARINRELLQIQQDTRSMVESATGQRSDFGVMGHAHIDMDTLRKWVWIYNDLAEDTNRLLREADDAANGKPYTASVTVPDARIHKEDRPTHVTHHQTQVIGAPVQ</sequence>